<accession>A0A1H6A4Q3</accession>
<reference evidence="3 4" key="1">
    <citation type="submission" date="2016-10" db="EMBL/GenBank/DDBJ databases">
        <authorList>
            <person name="de Groot N.N."/>
        </authorList>
    </citation>
    <scope>NUCLEOTIDE SEQUENCE [LARGE SCALE GENOMIC DNA]</scope>
    <source>
        <strain evidence="3 4">DSM 22489</strain>
    </source>
</reference>
<feature type="region of interest" description="Disordered" evidence="1">
    <location>
        <begin position="59"/>
        <end position="102"/>
    </location>
</feature>
<gene>
    <name evidence="3" type="ORF">SAMN05421819_2895</name>
</gene>
<name>A0A1H6A4Q3_9BACT</name>
<evidence type="ECO:0000256" key="1">
    <source>
        <dbReference type="SAM" id="MobiDB-lite"/>
    </source>
</evidence>
<evidence type="ECO:0000313" key="4">
    <source>
        <dbReference type="Proteomes" id="UP000236728"/>
    </source>
</evidence>
<proteinExistence type="predicted"/>
<keyword evidence="4" id="KW-1185">Reference proteome</keyword>
<organism evidence="3 4">
    <name type="scientific">Bryocella elongata</name>
    <dbReference type="NCBI Taxonomy" id="863522"/>
    <lineage>
        <taxon>Bacteria</taxon>
        <taxon>Pseudomonadati</taxon>
        <taxon>Acidobacteriota</taxon>
        <taxon>Terriglobia</taxon>
        <taxon>Terriglobales</taxon>
        <taxon>Acidobacteriaceae</taxon>
        <taxon>Bryocella</taxon>
    </lineage>
</organism>
<dbReference type="RefSeq" id="WP_103933779.1">
    <property type="nucleotide sequence ID" value="NZ_FNVA01000005.1"/>
</dbReference>
<dbReference type="PROSITE" id="PS51257">
    <property type="entry name" value="PROKAR_LIPOPROTEIN"/>
    <property type="match status" value="1"/>
</dbReference>
<dbReference type="EMBL" id="FNVA01000005">
    <property type="protein sequence ID" value="SEG43055.1"/>
    <property type="molecule type" value="Genomic_DNA"/>
</dbReference>
<dbReference type="OrthoDB" id="118089at2"/>
<dbReference type="AlphaFoldDB" id="A0A1H6A4Q3"/>
<feature type="chain" id="PRO_5009292255" evidence="2">
    <location>
        <begin position="31"/>
        <end position="329"/>
    </location>
</feature>
<evidence type="ECO:0000256" key="2">
    <source>
        <dbReference type="SAM" id="SignalP"/>
    </source>
</evidence>
<evidence type="ECO:0000313" key="3">
    <source>
        <dbReference type="EMBL" id="SEG43055.1"/>
    </source>
</evidence>
<dbReference type="Proteomes" id="UP000236728">
    <property type="component" value="Unassembled WGS sequence"/>
</dbReference>
<sequence length="329" mass="33239">MTFDHKTSKSSFSRCAAVAGSALLSFAFLAGCTSANQKAIDQAKAQAASTNIPQQVQYVNSSGETVTTTVQPPPTPGAAEQISTTVTPPPAGAPKPAATQPMVSAVAAPPPADMLSANGNAPAQGDNLNNAVASYPVNGGTSTQPAPQGAPQPAANYAPQNVSVPSGTELAIRINQTINVKHAFAGERFTGEVAEPISRGGTVIVPRGTPVAGRIDEAHRRGHFKGASVLELRLTTMTLNGNTYSLDTREHVNAKRGKGRRTAGFIGGMTGVGMLIGGVATGGVGLAIGGAAGAGAGTLLAGTTGNRDIVLPAESVVHFRLADDLVVQY</sequence>
<protein>
    <submittedName>
        <fullName evidence="3">Uncharacterized protein</fullName>
    </submittedName>
</protein>
<keyword evidence="2" id="KW-0732">Signal</keyword>
<feature type="signal peptide" evidence="2">
    <location>
        <begin position="1"/>
        <end position="30"/>
    </location>
</feature>